<accession>A0ABR4P7K0</accession>
<evidence type="ECO:0000313" key="12">
    <source>
        <dbReference type="EMBL" id="KAL3419297.1"/>
    </source>
</evidence>
<evidence type="ECO:0000256" key="3">
    <source>
        <dbReference type="ARBA" id="ARBA00013184"/>
    </source>
</evidence>
<dbReference type="Proteomes" id="UP001629113">
    <property type="component" value="Unassembled WGS sequence"/>
</dbReference>
<comment type="similarity">
    <text evidence="2 9">Belongs to the HAT1 family.</text>
</comment>
<protein>
    <recommendedName>
        <fullName evidence="4 9">Histone acetyltransferase type B catalytic subunit</fullName>
        <ecNumber evidence="3 9">2.3.1.48</ecNumber>
    </recommendedName>
</protein>
<dbReference type="Gene3D" id="3.40.630.30">
    <property type="match status" value="1"/>
</dbReference>
<dbReference type="InterPro" id="IPR037113">
    <property type="entry name" value="Hat1_N_sf"/>
</dbReference>
<evidence type="ECO:0000256" key="10">
    <source>
        <dbReference type="SAM" id="MobiDB-lite"/>
    </source>
</evidence>
<evidence type="ECO:0000256" key="9">
    <source>
        <dbReference type="PIRNR" id="PIRNR038084"/>
    </source>
</evidence>
<gene>
    <name evidence="12" type="ORF">PVAG01_09520</name>
</gene>
<dbReference type="PIRSF" id="PIRSF038084">
    <property type="entry name" value="HAT-B_cat"/>
    <property type="match status" value="1"/>
</dbReference>
<feature type="compositionally biased region" description="Basic and acidic residues" evidence="10">
    <location>
        <begin position="462"/>
        <end position="471"/>
    </location>
</feature>
<keyword evidence="7 9" id="KW-0012">Acyltransferase</keyword>
<dbReference type="InterPro" id="IPR016181">
    <property type="entry name" value="Acyl_CoA_acyltransferase"/>
</dbReference>
<feature type="compositionally biased region" description="Acidic residues" evidence="10">
    <location>
        <begin position="480"/>
        <end position="489"/>
    </location>
</feature>
<dbReference type="EC" id="2.3.1.48" evidence="3 9"/>
<dbReference type="Pfam" id="PF21184">
    <property type="entry name" value="HAT1_C_fung"/>
    <property type="match status" value="1"/>
</dbReference>
<evidence type="ECO:0000256" key="8">
    <source>
        <dbReference type="ARBA" id="ARBA00048017"/>
    </source>
</evidence>
<dbReference type="InterPro" id="IPR017380">
    <property type="entry name" value="Hist_AcTrfase_B-typ_cat-su"/>
</dbReference>
<organism evidence="12 13">
    <name type="scientific">Phlyctema vagabunda</name>
    <dbReference type="NCBI Taxonomy" id="108571"/>
    <lineage>
        <taxon>Eukaryota</taxon>
        <taxon>Fungi</taxon>
        <taxon>Dikarya</taxon>
        <taxon>Ascomycota</taxon>
        <taxon>Pezizomycotina</taxon>
        <taxon>Leotiomycetes</taxon>
        <taxon>Helotiales</taxon>
        <taxon>Dermateaceae</taxon>
        <taxon>Phlyctema</taxon>
    </lineage>
</organism>
<name>A0ABR4P7K0_9HELO</name>
<dbReference type="InterPro" id="IPR019467">
    <property type="entry name" value="Hat1_N"/>
</dbReference>
<comment type="caution">
    <text evidence="12">The sequence shown here is derived from an EMBL/GenBank/DDBJ whole genome shotgun (WGS) entry which is preliminary data.</text>
</comment>
<evidence type="ECO:0000256" key="6">
    <source>
        <dbReference type="ARBA" id="ARBA00023242"/>
    </source>
</evidence>
<dbReference type="Pfam" id="PF10394">
    <property type="entry name" value="Hat1_N"/>
    <property type="match status" value="1"/>
</dbReference>
<comment type="function">
    <text evidence="9">Catalytic component of the histone acetylase B (HAT-B) complex. Has intrinsic substrate specificity that modifies lysine in recognition sequence GXGKXG. Involved in DNA double-strand break repair.</text>
</comment>
<evidence type="ECO:0000256" key="5">
    <source>
        <dbReference type="ARBA" id="ARBA00022679"/>
    </source>
</evidence>
<keyword evidence="13" id="KW-1185">Reference proteome</keyword>
<keyword evidence="9" id="KW-0963">Cytoplasm</keyword>
<evidence type="ECO:0000256" key="2">
    <source>
        <dbReference type="ARBA" id="ARBA00010543"/>
    </source>
</evidence>
<dbReference type="GO" id="GO:0016740">
    <property type="term" value="F:transferase activity"/>
    <property type="evidence" value="ECO:0007669"/>
    <property type="project" value="UniProtKB-KW"/>
</dbReference>
<dbReference type="Gene3D" id="1.10.10.390">
    <property type="match status" value="1"/>
</dbReference>
<evidence type="ECO:0000256" key="7">
    <source>
        <dbReference type="ARBA" id="ARBA00023315"/>
    </source>
</evidence>
<evidence type="ECO:0000313" key="13">
    <source>
        <dbReference type="Proteomes" id="UP001629113"/>
    </source>
</evidence>
<dbReference type="SUPFAM" id="SSF55729">
    <property type="entry name" value="Acyl-CoA N-acyltransferases (Nat)"/>
    <property type="match status" value="1"/>
</dbReference>
<evidence type="ECO:0000256" key="4">
    <source>
        <dbReference type="ARBA" id="ARBA00021268"/>
    </source>
</evidence>
<dbReference type="Gene3D" id="3.90.360.10">
    <property type="entry name" value="Histone acetyl transferase 1 (HAT1), N-terminal domain"/>
    <property type="match status" value="1"/>
</dbReference>
<proteinExistence type="inferred from homology"/>
<keyword evidence="6 9" id="KW-0539">Nucleus</keyword>
<reference evidence="12 13" key="1">
    <citation type="submission" date="2024-06" db="EMBL/GenBank/DDBJ databases">
        <title>Complete genome of Phlyctema vagabunda strain 19-DSS-EL-015.</title>
        <authorList>
            <person name="Fiorenzani C."/>
        </authorList>
    </citation>
    <scope>NUCLEOTIDE SEQUENCE [LARGE SCALE GENOMIC DNA]</scope>
    <source>
        <strain evidence="12 13">19-DSS-EL-015</strain>
    </source>
</reference>
<evidence type="ECO:0000256" key="1">
    <source>
        <dbReference type="ARBA" id="ARBA00004123"/>
    </source>
</evidence>
<comment type="catalytic activity">
    <reaction evidence="8 9">
        <text>L-lysyl-[protein] + acetyl-CoA = N(6)-acetyl-L-lysyl-[protein] + CoA + H(+)</text>
        <dbReference type="Rhea" id="RHEA:45948"/>
        <dbReference type="Rhea" id="RHEA-COMP:9752"/>
        <dbReference type="Rhea" id="RHEA-COMP:10731"/>
        <dbReference type="ChEBI" id="CHEBI:15378"/>
        <dbReference type="ChEBI" id="CHEBI:29969"/>
        <dbReference type="ChEBI" id="CHEBI:57287"/>
        <dbReference type="ChEBI" id="CHEBI:57288"/>
        <dbReference type="ChEBI" id="CHEBI:61930"/>
        <dbReference type="EC" id="2.3.1.48"/>
    </reaction>
</comment>
<keyword evidence="5 9" id="KW-0808">Transferase</keyword>
<dbReference type="PANTHER" id="PTHR12046">
    <property type="entry name" value="HISTONE ACETYLTRANSFERASE TYPE B CATALYTIC SUBUNIT"/>
    <property type="match status" value="1"/>
</dbReference>
<comment type="subunit">
    <text evidence="9">Component of the HAT-B complex composed of at least HAT1 and HAT2. The HAT-B complex binds to histone H4 tail.</text>
</comment>
<dbReference type="InterPro" id="IPR013523">
    <property type="entry name" value="Hist_AcTrfase_HAT1_C"/>
</dbReference>
<feature type="domain" description="Histone acetyl transferase HAT1 N-terminal" evidence="11">
    <location>
        <begin position="9"/>
        <end position="165"/>
    </location>
</feature>
<evidence type="ECO:0000259" key="11">
    <source>
        <dbReference type="Pfam" id="PF10394"/>
    </source>
</evidence>
<sequence>MAEHEADDWSTDSNDAIHISLVAPSSGGIKQLHTFHPKMTYSIFGEEESIFGYQGLKVNLKYNASDMRPSLQVTYNKKFKTIGETEPTDVKAVLEEYLPKTSFEKSSVFESAVSNTPRDWKPPGELYKTIKHGEQTFEIWKGSLADLSIQQLVKRIQILIPLFIEGGTLLDLKDPDGSLDRWTVFCLYKKTAEAAAEGSPYVFIGYSTIYRYFYYQSVTPPTTPPKGAKRQRINYPATLDFKLPVKDISFSDVPCRSRISQFFILPPFQGGGNGARFYNAIFDFYLAEPQTIEITVEDPNEAFDDLRDLNDLTRLRGSPEFTSLRINTGLVPKAKGPAPKNIVDGEKLEKIRKDFKIPSRQFSRVVEMQLLSLIPKSIRQSLIVEETKLDKAADPKAKKHEYHLWKILTKERLYRHNKDALAQLDRSDRIEKLDQTIGSVEADYARLLRALDNKRGAAGSKDQGEGVEKKTSGTKRSSPDDEDDEDEPEAPAAKRART</sequence>
<comment type="subcellular location">
    <subcellularLocation>
        <location evidence="9">Cytoplasm</location>
    </subcellularLocation>
    <subcellularLocation>
        <location evidence="1 9">Nucleus</location>
    </subcellularLocation>
</comment>
<dbReference type="EMBL" id="JBFCZG010000008">
    <property type="protein sequence ID" value="KAL3419297.1"/>
    <property type="molecule type" value="Genomic_DNA"/>
</dbReference>
<feature type="region of interest" description="Disordered" evidence="10">
    <location>
        <begin position="454"/>
        <end position="498"/>
    </location>
</feature>